<accession>A0AA40A667</accession>
<evidence type="ECO:0000313" key="3">
    <source>
        <dbReference type="EMBL" id="KAK0710042.1"/>
    </source>
</evidence>
<reference evidence="3" key="1">
    <citation type="submission" date="2023-06" db="EMBL/GenBank/DDBJ databases">
        <title>Genome-scale phylogeny and comparative genomics of the fungal order Sordariales.</title>
        <authorList>
            <consortium name="Lawrence Berkeley National Laboratory"/>
            <person name="Hensen N."/>
            <person name="Bonometti L."/>
            <person name="Westerberg I."/>
            <person name="Brannstrom I.O."/>
            <person name="Guillou S."/>
            <person name="Cros-Aarteil S."/>
            <person name="Calhoun S."/>
            <person name="Haridas S."/>
            <person name="Kuo A."/>
            <person name="Mondo S."/>
            <person name="Pangilinan J."/>
            <person name="Riley R."/>
            <person name="LaButti K."/>
            <person name="Andreopoulos B."/>
            <person name="Lipzen A."/>
            <person name="Chen C."/>
            <person name="Yanf M."/>
            <person name="Daum C."/>
            <person name="Ng V."/>
            <person name="Clum A."/>
            <person name="Steindorff A."/>
            <person name="Ohm R."/>
            <person name="Martin F."/>
            <person name="Silar P."/>
            <person name="Natvig D."/>
            <person name="Lalanne C."/>
            <person name="Gautier V."/>
            <person name="Ament-velasquez S.L."/>
            <person name="Kruys A."/>
            <person name="Hutchinson M.I."/>
            <person name="Powell A.J."/>
            <person name="Barry K."/>
            <person name="Miller A.N."/>
            <person name="Grigoriev I.V."/>
            <person name="Debuchy R."/>
            <person name="Gladieux P."/>
            <person name="Thoren M.H."/>
            <person name="Johannesson H."/>
        </authorList>
    </citation>
    <scope>NUCLEOTIDE SEQUENCE</scope>
    <source>
        <strain evidence="3">SMH2392-1A</strain>
    </source>
</reference>
<feature type="transmembrane region" description="Helical" evidence="2">
    <location>
        <begin position="256"/>
        <end position="279"/>
    </location>
</feature>
<gene>
    <name evidence="3" type="ORF">B0T26DRAFT_755163</name>
</gene>
<feature type="transmembrane region" description="Helical" evidence="2">
    <location>
        <begin position="299"/>
        <end position="324"/>
    </location>
</feature>
<dbReference type="RefSeq" id="XP_060293346.1">
    <property type="nucleotide sequence ID" value="XM_060445917.1"/>
</dbReference>
<evidence type="ECO:0000256" key="1">
    <source>
        <dbReference type="SAM" id="MobiDB-lite"/>
    </source>
</evidence>
<feature type="region of interest" description="Disordered" evidence="1">
    <location>
        <begin position="440"/>
        <end position="463"/>
    </location>
</feature>
<evidence type="ECO:0000313" key="4">
    <source>
        <dbReference type="Proteomes" id="UP001172101"/>
    </source>
</evidence>
<feature type="transmembrane region" description="Helical" evidence="2">
    <location>
        <begin position="344"/>
        <end position="366"/>
    </location>
</feature>
<sequence>MSGEALLSRIPAVLQNLTWLDFDPARNCTWAGRLLGQFWRDDGIEELSAGYLFLFARTCAPPAAAGLPGVTPGDVVDWDAYNLLYRNVSLVDITIEVDGACHADFCRNLKWPGNPDLSGVGVFAAYVIQAIFTTLFMLVYIVLAVSEWHRRQTDRKRAFAAVGSNSIPFHGPAPAQLPLSPPQPYHPTRLDRCVAAFWVSSFYFGVAMAVAALAIVHLEDGYEYTTFFSFLGAQFSASVLVVLWPWYRRSCTHPHLALASLSVLAVLLLVISSTYRAQFVQRWNTFELFCFVSVSSHAAVYYLLFFPLGAVPGGFAMVVAMWALRAHYPVRYESMRPVLSVARWSISLVAFGLLWASLGLLAMFRVEMDELLEADFAENKWGFGQILAIVAWVPMHVEFFRIWAWDWIKAHSVFKARQALHLKRTVPSSGQPVLGLEMNGPGTKADPQTHVTTTPISPLSGPTRTTTLVSPIIRP</sequence>
<name>A0AA40A667_9PEZI</name>
<dbReference type="GeneID" id="85329187"/>
<keyword evidence="2" id="KW-1133">Transmembrane helix</keyword>
<feature type="transmembrane region" description="Helical" evidence="2">
    <location>
        <begin position="195"/>
        <end position="218"/>
    </location>
</feature>
<organism evidence="3 4">
    <name type="scientific">Lasiosphaeria miniovina</name>
    <dbReference type="NCBI Taxonomy" id="1954250"/>
    <lineage>
        <taxon>Eukaryota</taxon>
        <taxon>Fungi</taxon>
        <taxon>Dikarya</taxon>
        <taxon>Ascomycota</taxon>
        <taxon>Pezizomycotina</taxon>
        <taxon>Sordariomycetes</taxon>
        <taxon>Sordariomycetidae</taxon>
        <taxon>Sordariales</taxon>
        <taxon>Lasiosphaeriaceae</taxon>
        <taxon>Lasiosphaeria</taxon>
    </lineage>
</organism>
<comment type="caution">
    <text evidence="3">The sequence shown here is derived from an EMBL/GenBank/DDBJ whole genome shotgun (WGS) entry which is preliminary data.</text>
</comment>
<proteinExistence type="predicted"/>
<dbReference type="EMBL" id="JAUIRO010000006">
    <property type="protein sequence ID" value="KAK0710042.1"/>
    <property type="molecule type" value="Genomic_DNA"/>
</dbReference>
<feature type="transmembrane region" description="Helical" evidence="2">
    <location>
        <begin position="224"/>
        <end position="244"/>
    </location>
</feature>
<protein>
    <submittedName>
        <fullName evidence="3">Uncharacterized protein</fullName>
    </submittedName>
</protein>
<feature type="compositionally biased region" description="Polar residues" evidence="1">
    <location>
        <begin position="449"/>
        <end position="463"/>
    </location>
</feature>
<evidence type="ECO:0000256" key="2">
    <source>
        <dbReference type="SAM" id="Phobius"/>
    </source>
</evidence>
<feature type="transmembrane region" description="Helical" evidence="2">
    <location>
        <begin position="123"/>
        <end position="146"/>
    </location>
</feature>
<keyword evidence="4" id="KW-1185">Reference proteome</keyword>
<dbReference type="Proteomes" id="UP001172101">
    <property type="component" value="Unassembled WGS sequence"/>
</dbReference>
<keyword evidence="2" id="KW-0812">Transmembrane</keyword>
<dbReference type="AlphaFoldDB" id="A0AA40A667"/>
<keyword evidence="2" id="KW-0472">Membrane</keyword>
<feature type="transmembrane region" description="Helical" evidence="2">
    <location>
        <begin position="386"/>
        <end position="408"/>
    </location>
</feature>